<protein>
    <submittedName>
        <fullName evidence="1">Uncharacterized protein</fullName>
    </submittedName>
</protein>
<gene>
    <name evidence="1" type="ORF">SK128_005236</name>
</gene>
<dbReference type="AlphaFoldDB" id="A0AAN8WF75"/>
<dbReference type="EMBL" id="JAXCGZ010020848">
    <property type="protein sequence ID" value="KAK7065220.1"/>
    <property type="molecule type" value="Genomic_DNA"/>
</dbReference>
<proteinExistence type="predicted"/>
<dbReference type="Proteomes" id="UP001381693">
    <property type="component" value="Unassembled WGS sequence"/>
</dbReference>
<comment type="caution">
    <text evidence="1">The sequence shown here is derived from an EMBL/GenBank/DDBJ whole genome shotgun (WGS) entry which is preliminary data.</text>
</comment>
<organism evidence="1 2">
    <name type="scientific">Halocaridina rubra</name>
    <name type="common">Hawaiian red shrimp</name>
    <dbReference type="NCBI Taxonomy" id="373956"/>
    <lineage>
        <taxon>Eukaryota</taxon>
        <taxon>Metazoa</taxon>
        <taxon>Ecdysozoa</taxon>
        <taxon>Arthropoda</taxon>
        <taxon>Crustacea</taxon>
        <taxon>Multicrustacea</taxon>
        <taxon>Malacostraca</taxon>
        <taxon>Eumalacostraca</taxon>
        <taxon>Eucarida</taxon>
        <taxon>Decapoda</taxon>
        <taxon>Pleocyemata</taxon>
        <taxon>Caridea</taxon>
        <taxon>Atyoidea</taxon>
        <taxon>Atyidae</taxon>
        <taxon>Halocaridina</taxon>
    </lineage>
</organism>
<name>A0AAN8WF75_HALRR</name>
<evidence type="ECO:0000313" key="1">
    <source>
        <dbReference type="EMBL" id="KAK7065220.1"/>
    </source>
</evidence>
<keyword evidence="2" id="KW-1185">Reference proteome</keyword>
<sequence length="131" mass="15099">MLVTLLRVRKGGKEGEEEEEKYGKQVEEITEWQEGKDELNKEKEKEETEFVINHSTSLIPHRTCSAYFVLSDEPTGLRSFILSRNFESKLHHLGHYVFVTGSEAGSPKVILDNEVMAWRPNAILIRKVKKV</sequence>
<accession>A0AAN8WF75</accession>
<evidence type="ECO:0000313" key="2">
    <source>
        <dbReference type="Proteomes" id="UP001381693"/>
    </source>
</evidence>
<reference evidence="1 2" key="1">
    <citation type="submission" date="2023-11" db="EMBL/GenBank/DDBJ databases">
        <title>Halocaridina rubra genome assembly.</title>
        <authorList>
            <person name="Smith C."/>
        </authorList>
    </citation>
    <scope>NUCLEOTIDE SEQUENCE [LARGE SCALE GENOMIC DNA]</scope>
    <source>
        <strain evidence="1">EP-1</strain>
        <tissue evidence="1">Whole</tissue>
    </source>
</reference>